<keyword evidence="4" id="KW-1003">Cell membrane</keyword>
<evidence type="ECO:0000259" key="15">
    <source>
        <dbReference type="PROSITE" id="PS50109"/>
    </source>
</evidence>
<evidence type="ECO:0000256" key="9">
    <source>
        <dbReference type="ARBA" id="ARBA00022777"/>
    </source>
</evidence>
<evidence type="ECO:0000256" key="10">
    <source>
        <dbReference type="ARBA" id="ARBA00022840"/>
    </source>
</evidence>
<comment type="subcellular location">
    <subcellularLocation>
        <location evidence="2">Cell membrane</location>
        <topology evidence="2">Multi-pass membrane protein</topology>
    </subcellularLocation>
</comment>
<evidence type="ECO:0000256" key="5">
    <source>
        <dbReference type="ARBA" id="ARBA00022553"/>
    </source>
</evidence>
<dbReference type="InterPro" id="IPR050398">
    <property type="entry name" value="HssS/ArlS-like"/>
</dbReference>
<evidence type="ECO:0000256" key="1">
    <source>
        <dbReference type="ARBA" id="ARBA00000085"/>
    </source>
</evidence>
<dbReference type="SUPFAM" id="SSF55874">
    <property type="entry name" value="ATPase domain of HSP90 chaperone/DNA topoisomerase II/histidine kinase"/>
    <property type="match status" value="1"/>
</dbReference>
<dbReference type="InterPro" id="IPR036890">
    <property type="entry name" value="HATPase_C_sf"/>
</dbReference>
<dbReference type="Gene3D" id="1.10.287.130">
    <property type="match status" value="1"/>
</dbReference>
<keyword evidence="18" id="KW-1185">Reference proteome</keyword>
<keyword evidence="9 17" id="KW-0418">Kinase</keyword>
<dbReference type="CDD" id="cd06225">
    <property type="entry name" value="HAMP"/>
    <property type="match status" value="1"/>
</dbReference>
<dbReference type="PANTHER" id="PTHR45528:SF1">
    <property type="entry name" value="SENSOR HISTIDINE KINASE CPXA"/>
    <property type="match status" value="1"/>
</dbReference>
<keyword evidence="8" id="KW-0547">Nucleotide-binding</keyword>
<dbReference type="InterPro" id="IPR003594">
    <property type="entry name" value="HATPase_dom"/>
</dbReference>
<feature type="domain" description="HAMP" evidence="16">
    <location>
        <begin position="161"/>
        <end position="213"/>
    </location>
</feature>
<dbReference type="SMART" id="SM00387">
    <property type="entry name" value="HATPase_c"/>
    <property type="match status" value="1"/>
</dbReference>
<keyword evidence="5" id="KW-0597">Phosphoprotein</keyword>
<reference evidence="17" key="2">
    <citation type="submission" date="2020-09" db="EMBL/GenBank/DDBJ databases">
        <authorList>
            <person name="Sun Q."/>
            <person name="Zhou Y."/>
        </authorList>
    </citation>
    <scope>NUCLEOTIDE SEQUENCE</scope>
    <source>
        <strain evidence="17">CGMCC 1.12153</strain>
    </source>
</reference>
<evidence type="ECO:0000256" key="4">
    <source>
        <dbReference type="ARBA" id="ARBA00022475"/>
    </source>
</evidence>
<dbReference type="SMART" id="SM00304">
    <property type="entry name" value="HAMP"/>
    <property type="match status" value="1"/>
</dbReference>
<dbReference type="FunFam" id="3.30.565.10:FF:000006">
    <property type="entry name" value="Sensor histidine kinase WalK"/>
    <property type="match status" value="1"/>
</dbReference>
<dbReference type="PANTHER" id="PTHR45528">
    <property type="entry name" value="SENSOR HISTIDINE KINASE CPXA"/>
    <property type="match status" value="1"/>
</dbReference>
<dbReference type="InterPro" id="IPR005467">
    <property type="entry name" value="His_kinase_dom"/>
</dbReference>
<dbReference type="InterPro" id="IPR003661">
    <property type="entry name" value="HisK_dim/P_dom"/>
</dbReference>
<dbReference type="PRINTS" id="PR00344">
    <property type="entry name" value="BCTRLSENSOR"/>
</dbReference>
<dbReference type="PROSITE" id="PS50109">
    <property type="entry name" value="HIS_KIN"/>
    <property type="match status" value="1"/>
</dbReference>
<keyword evidence="6" id="KW-0808">Transferase</keyword>
<reference evidence="17" key="1">
    <citation type="journal article" date="2014" name="Int. J. Syst. Evol. Microbiol.">
        <title>Complete genome sequence of Corynebacterium casei LMG S-19264T (=DSM 44701T), isolated from a smear-ripened cheese.</title>
        <authorList>
            <consortium name="US DOE Joint Genome Institute (JGI-PGF)"/>
            <person name="Walter F."/>
            <person name="Albersmeier A."/>
            <person name="Kalinowski J."/>
            <person name="Ruckert C."/>
        </authorList>
    </citation>
    <scope>NUCLEOTIDE SEQUENCE</scope>
    <source>
        <strain evidence="17">CGMCC 1.12153</strain>
    </source>
</reference>
<evidence type="ECO:0000256" key="3">
    <source>
        <dbReference type="ARBA" id="ARBA00012438"/>
    </source>
</evidence>
<dbReference type="SMART" id="SM00388">
    <property type="entry name" value="HisKA"/>
    <property type="match status" value="1"/>
</dbReference>
<protein>
    <recommendedName>
        <fullName evidence="3">histidine kinase</fullName>
        <ecNumber evidence="3">2.7.13.3</ecNumber>
    </recommendedName>
</protein>
<comment type="catalytic activity">
    <reaction evidence="1">
        <text>ATP + protein L-histidine = ADP + protein N-phospho-L-histidine.</text>
        <dbReference type="EC" id="2.7.13.3"/>
    </reaction>
</comment>
<keyword evidence="11 14" id="KW-1133">Transmembrane helix</keyword>
<dbReference type="InterPro" id="IPR003660">
    <property type="entry name" value="HAMP_dom"/>
</dbReference>
<dbReference type="GO" id="GO:0005524">
    <property type="term" value="F:ATP binding"/>
    <property type="evidence" value="ECO:0007669"/>
    <property type="project" value="UniProtKB-KW"/>
</dbReference>
<evidence type="ECO:0000259" key="16">
    <source>
        <dbReference type="PROSITE" id="PS50885"/>
    </source>
</evidence>
<evidence type="ECO:0000313" key="17">
    <source>
        <dbReference type="EMBL" id="GGF14865.1"/>
    </source>
</evidence>
<evidence type="ECO:0000313" key="18">
    <source>
        <dbReference type="Proteomes" id="UP000660110"/>
    </source>
</evidence>
<sequence length="446" mass="50781">MGKLKTRLIIAFVSIIFLPILITGTALALQSSQLEQKDKTVSQSYQQMEEWLREQLSKREISQVNIEEAVERFSTEVKVTENGGEIIYQSSDNISAAESSAVTLPPAEFEVTSQEGHLYTIEMRTQANLSRHILQSIFISVGLGVAALITLIIVWTWYISRTILLPLREIYRATEEVREGNLDYPLTYKKKDEIGRFIKGFNTMRLHLKQLKEEQKQYESSRQQLIANVSHDLRTPLSSIKGYVEGLQDGIADTKEKQDKYYQIIRRKTDQLDRLIEDLFQFSKMELNKFPIHQELVDSQAFLQDVLEEFEMEAEKKGVELSYQKPIPSVTLSIDPERIVQVITNLIENAIRYGAKSLEVNAKVSEQGTFQLAVHDDGAGIEAKEIDKIFLQFYRGEKSRSRELGGSGLGLSIAQSIIQQHSGQIIVQSKPNKGSTFTLELPLFMK</sequence>
<dbReference type="CDD" id="cd00075">
    <property type="entry name" value="HATPase"/>
    <property type="match status" value="1"/>
</dbReference>
<keyword evidence="7 14" id="KW-0812">Transmembrane</keyword>
<dbReference type="GO" id="GO:0005886">
    <property type="term" value="C:plasma membrane"/>
    <property type="evidence" value="ECO:0007669"/>
    <property type="project" value="UniProtKB-SubCell"/>
</dbReference>
<dbReference type="EC" id="2.7.13.3" evidence="3"/>
<gene>
    <name evidence="17" type="ORF">GCM10010954_11820</name>
</gene>
<organism evidence="17 18">
    <name type="scientific">Halobacillus andaensis</name>
    <dbReference type="NCBI Taxonomy" id="1176239"/>
    <lineage>
        <taxon>Bacteria</taxon>
        <taxon>Bacillati</taxon>
        <taxon>Bacillota</taxon>
        <taxon>Bacilli</taxon>
        <taxon>Bacillales</taxon>
        <taxon>Bacillaceae</taxon>
        <taxon>Halobacillus</taxon>
    </lineage>
</organism>
<dbReference type="InterPro" id="IPR004358">
    <property type="entry name" value="Sig_transdc_His_kin-like_C"/>
</dbReference>
<evidence type="ECO:0000256" key="14">
    <source>
        <dbReference type="SAM" id="Phobius"/>
    </source>
</evidence>
<keyword evidence="12" id="KW-0902">Two-component regulatory system</keyword>
<dbReference type="Gene3D" id="3.30.565.10">
    <property type="entry name" value="Histidine kinase-like ATPase, C-terminal domain"/>
    <property type="match status" value="1"/>
</dbReference>
<dbReference type="Pfam" id="PF02518">
    <property type="entry name" value="HATPase_c"/>
    <property type="match status" value="1"/>
</dbReference>
<dbReference type="CDD" id="cd00082">
    <property type="entry name" value="HisKA"/>
    <property type="match status" value="1"/>
</dbReference>
<dbReference type="Pfam" id="PF00512">
    <property type="entry name" value="HisKA"/>
    <property type="match status" value="1"/>
</dbReference>
<dbReference type="PROSITE" id="PS50885">
    <property type="entry name" value="HAMP"/>
    <property type="match status" value="1"/>
</dbReference>
<evidence type="ECO:0000256" key="13">
    <source>
        <dbReference type="ARBA" id="ARBA00023136"/>
    </source>
</evidence>
<evidence type="ECO:0000256" key="11">
    <source>
        <dbReference type="ARBA" id="ARBA00022989"/>
    </source>
</evidence>
<dbReference type="FunFam" id="1.10.287.130:FF:000008">
    <property type="entry name" value="Two-component sensor histidine kinase"/>
    <property type="match status" value="1"/>
</dbReference>
<dbReference type="GO" id="GO:0000155">
    <property type="term" value="F:phosphorelay sensor kinase activity"/>
    <property type="evidence" value="ECO:0007669"/>
    <property type="project" value="InterPro"/>
</dbReference>
<accession>A0A917B0D8</accession>
<dbReference type="AlphaFoldDB" id="A0A917B0D8"/>
<evidence type="ECO:0000256" key="12">
    <source>
        <dbReference type="ARBA" id="ARBA00023012"/>
    </source>
</evidence>
<feature type="transmembrane region" description="Helical" evidence="14">
    <location>
        <begin position="6"/>
        <end position="29"/>
    </location>
</feature>
<feature type="domain" description="Histidine kinase" evidence="15">
    <location>
        <begin position="228"/>
        <end position="445"/>
    </location>
</feature>
<dbReference type="EMBL" id="BMEL01000001">
    <property type="protein sequence ID" value="GGF14865.1"/>
    <property type="molecule type" value="Genomic_DNA"/>
</dbReference>
<comment type="caution">
    <text evidence="17">The sequence shown here is derived from an EMBL/GenBank/DDBJ whole genome shotgun (WGS) entry which is preliminary data.</text>
</comment>
<keyword evidence="10" id="KW-0067">ATP-binding</keyword>
<name>A0A917B0D8_HALAA</name>
<dbReference type="InterPro" id="IPR036097">
    <property type="entry name" value="HisK_dim/P_sf"/>
</dbReference>
<evidence type="ECO:0000256" key="7">
    <source>
        <dbReference type="ARBA" id="ARBA00022692"/>
    </source>
</evidence>
<dbReference type="RefSeq" id="WP_188376516.1">
    <property type="nucleotide sequence ID" value="NZ_BMEL01000001.1"/>
</dbReference>
<dbReference type="SUPFAM" id="SSF158472">
    <property type="entry name" value="HAMP domain-like"/>
    <property type="match status" value="1"/>
</dbReference>
<feature type="transmembrane region" description="Helical" evidence="14">
    <location>
        <begin position="133"/>
        <end position="158"/>
    </location>
</feature>
<dbReference type="Gene3D" id="6.10.340.10">
    <property type="match status" value="1"/>
</dbReference>
<dbReference type="Pfam" id="PF00672">
    <property type="entry name" value="HAMP"/>
    <property type="match status" value="1"/>
</dbReference>
<evidence type="ECO:0000256" key="6">
    <source>
        <dbReference type="ARBA" id="ARBA00022679"/>
    </source>
</evidence>
<evidence type="ECO:0000256" key="8">
    <source>
        <dbReference type="ARBA" id="ARBA00022741"/>
    </source>
</evidence>
<dbReference type="SUPFAM" id="SSF47384">
    <property type="entry name" value="Homodimeric domain of signal transducing histidine kinase"/>
    <property type="match status" value="1"/>
</dbReference>
<proteinExistence type="predicted"/>
<evidence type="ECO:0000256" key="2">
    <source>
        <dbReference type="ARBA" id="ARBA00004651"/>
    </source>
</evidence>
<dbReference type="Proteomes" id="UP000660110">
    <property type="component" value="Unassembled WGS sequence"/>
</dbReference>
<keyword evidence="13 14" id="KW-0472">Membrane</keyword>